<proteinExistence type="predicted"/>
<accession>A0A0N4VH10</accession>
<dbReference type="Proteomes" id="UP000274131">
    <property type="component" value="Unassembled WGS sequence"/>
</dbReference>
<dbReference type="AlphaFoldDB" id="A0A0N4VH10"/>
<evidence type="ECO:0000259" key="2">
    <source>
        <dbReference type="PROSITE" id="PS50948"/>
    </source>
</evidence>
<dbReference type="SMART" id="SM00473">
    <property type="entry name" value="PAN_AP"/>
    <property type="match status" value="1"/>
</dbReference>
<feature type="domain" description="Apple" evidence="2">
    <location>
        <begin position="121"/>
        <end position="196"/>
    </location>
</feature>
<dbReference type="SUPFAM" id="SSF57414">
    <property type="entry name" value="Hairpin loop containing domain-like"/>
    <property type="match status" value="1"/>
</dbReference>
<name>A0A0N4VH10_ENTVE</name>
<evidence type="ECO:0000313" key="4">
    <source>
        <dbReference type="Proteomes" id="UP000274131"/>
    </source>
</evidence>
<dbReference type="Gene3D" id="3.50.4.10">
    <property type="entry name" value="Hepatocyte Growth Factor"/>
    <property type="match status" value="1"/>
</dbReference>
<evidence type="ECO:0000313" key="3">
    <source>
        <dbReference type="EMBL" id="VDD94705.1"/>
    </source>
</evidence>
<reference evidence="5" key="1">
    <citation type="submission" date="2017-02" db="UniProtKB">
        <authorList>
            <consortium name="WormBaseParasite"/>
        </authorList>
    </citation>
    <scope>IDENTIFICATION</scope>
</reference>
<dbReference type="Pfam" id="PF00024">
    <property type="entry name" value="PAN_1"/>
    <property type="match status" value="1"/>
</dbReference>
<dbReference type="WBParaSite" id="EVEC_0001009901-mRNA-1">
    <property type="protein sequence ID" value="EVEC_0001009901-mRNA-1"/>
    <property type="gene ID" value="EVEC_0001009901"/>
</dbReference>
<evidence type="ECO:0000313" key="5">
    <source>
        <dbReference type="WBParaSite" id="EVEC_0001009901-mRNA-1"/>
    </source>
</evidence>
<dbReference type="CDD" id="cd01099">
    <property type="entry name" value="PAN_AP_HGF"/>
    <property type="match status" value="1"/>
</dbReference>
<feature type="region of interest" description="Disordered" evidence="1">
    <location>
        <begin position="1"/>
        <end position="28"/>
    </location>
</feature>
<protein>
    <submittedName>
        <fullName evidence="5">Apple domain-containing protein</fullName>
    </submittedName>
</protein>
<dbReference type="EMBL" id="UXUI01010064">
    <property type="protein sequence ID" value="VDD94705.1"/>
    <property type="molecule type" value="Genomic_DNA"/>
</dbReference>
<reference evidence="3 4" key="2">
    <citation type="submission" date="2018-10" db="EMBL/GenBank/DDBJ databases">
        <authorList>
            <consortium name="Pathogen Informatics"/>
        </authorList>
    </citation>
    <scope>NUCLEOTIDE SEQUENCE [LARGE SCALE GENOMIC DNA]</scope>
</reference>
<dbReference type="InterPro" id="IPR003609">
    <property type="entry name" value="Pan_app"/>
</dbReference>
<dbReference type="PROSITE" id="PS50948">
    <property type="entry name" value="PAN"/>
    <property type="match status" value="1"/>
</dbReference>
<keyword evidence="4" id="KW-1185">Reference proteome</keyword>
<sequence length="196" mass="22108">MRLEELENMESGSSEEYDEGEYPERRRYFKRSPQMGEVAVSRRVVNENGERRVEPVPVERINKNFKPPLAKPLRSVSAHLDDNVAQVSKVVDDHQTDTSAVLGSETKKTSISVEDRVFSGCFIPRYDRKLQSYEEKTVISKNASDCTTQCLWQTSFLCLSVNYDIATNKCSLNGGSASVNQIALIQSPGTVYMENK</sequence>
<gene>
    <name evidence="3" type="ORF">EVEC_LOCUS9456</name>
</gene>
<evidence type="ECO:0000256" key="1">
    <source>
        <dbReference type="SAM" id="MobiDB-lite"/>
    </source>
</evidence>
<organism evidence="5">
    <name type="scientific">Enterobius vermicularis</name>
    <name type="common">Human pinworm</name>
    <dbReference type="NCBI Taxonomy" id="51028"/>
    <lineage>
        <taxon>Eukaryota</taxon>
        <taxon>Metazoa</taxon>
        <taxon>Ecdysozoa</taxon>
        <taxon>Nematoda</taxon>
        <taxon>Chromadorea</taxon>
        <taxon>Rhabditida</taxon>
        <taxon>Spirurina</taxon>
        <taxon>Oxyuridomorpha</taxon>
        <taxon>Oxyuroidea</taxon>
        <taxon>Oxyuridae</taxon>
        <taxon>Enterobius</taxon>
    </lineage>
</organism>